<proteinExistence type="predicted"/>
<dbReference type="AlphaFoldDB" id="A0A6L2N1L9"/>
<gene>
    <name evidence="3" type="ORF">Tci_051971</name>
</gene>
<feature type="compositionally biased region" description="Polar residues" evidence="2">
    <location>
        <begin position="231"/>
        <end position="243"/>
    </location>
</feature>
<evidence type="ECO:0000256" key="1">
    <source>
        <dbReference type="SAM" id="Coils"/>
    </source>
</evidence>
<feature type="coiled-coil region" evidence="1">
    <location>
        <begin position="57"/>
        <end position="104"/>
    </location>
</feature>
<evidence type="ECO:0000256" key="2">
    <source>
        <dbReference type="SAM" id="MobiDB-lite"/>
    </source>
</evidence>
<dbReference type="EMBL" id="BKCJ010007989">
    <property type="protein sequence ID" value="GEU79993.1"/>
    <property type="molecule type" value="Genomic_DNA"/>
</dbReference>
<sequence>MALGYQNPFYLKQAQKKQQSLYDGKVLLEKHDPSVVHDSEETLQLAQEKAAKFVGDFKSLAKEVDESLAKHKALELEIERLLKVVKLENENVELEFQVLNYAKENAHLKTTYKNLFDSISLTRTQTKTIIASLQNKLHNTVYENAKLRAQLFNKVSNQKDNKRVTYNSIPTPQESKVVKNDKVISPRMFRINPFKTSREEKHVSNTVKASAKTKPITVLQSSVFTKKDVNSDSNGLSSTGTDNTKTRRPQSRSNTKNDRVLSASKSSCNKNKGVKVEEHHRTLLLSKNKKHMSSECNNVKRATQNVKSKVVCAMAFKSKHKSKNHEELVFKIFIKVSGRRLLIMSFNVEVNRVCCLLFFFSSFLIDHGHDTADSWRVDPVNSINIELTQSTRLNPGSVKKQTVVANSITKAEYVAASSCCRQIQALVDKKNVIIMEDSIRSDLHFDDAKGTVCLINEANFEGLACIGTMASVIICLADNQKFNFSKYIFDNMVKSLEGGVKFDLFLRFLQVFLDKQVEGMKKQKPRRKQRNEAEVFDDDSEDKDHVLTPSSDPLPSGEDSFILNELMVFCTSLQEQKSETPMEKDSLGAQEDASKQVRMIKEIDQNAKIALDDETQGRKNDDEMFGVDDLAGEEVVMDITTGEHEEQIIEEVITTEPVTTAGEVVTTTVKDSAAPTTDVTEDKITMAQALAALKSIKPKVVVQEQETSTTIPTAATIVTTVVPTPRAKCIIFHKQKQSQIHTVSSSEDKGKAKMIEPKVSIKKKYQMRIDEEYARKLEVKEQEVARLIRAQKTKKLTTLRITYKL</sequence>
<feature type="region of interest" description="Disordered" evidence="2">
    <location>
        <begin position="520"/>
        <end position="557"/>
    </location>
</feature>
<organism evidence="3">
    <name type="scientific">Tanacetum cinerariifolium</name>
    <name type="common">Dalmatian daisy</name>
    <name type="synonym">Chrysanthemum cinerariifolium</name>
    <dbReference type="NCBI Taxonomy" id="118510"/>
    <lineage>
        <taxon>Eukaryota</taxon>
        <taxon>Viridiplantae</taxon>
        <taxon>Streptophyta</taxon>
        <taxon>Embryophyta</taxon>
        <taxon>Tracheophyta</taxon>
        <taxon>Spermatophyta</taxon>
        <taxon>Magnoliopsida</taxon>
        <taxon>eudicotyledons</taxon>
        <taxon>Gunneridae</taxon>
        <taxon>Pentapetalae</taxon>
        <taxon>asterids</taxon>
        <taxon>campanulids</taxon>
        <taxon>Asterales</taxon>
        <taxon>Asteraceae</taxon>
        <taxon>Asteroideae</taxon>
        <taxon>Anthemideae</taxon>
        <taxon>Anthemidinae</taxon>
        <taxon>Tanacetum</taxon>
    </lineage>
</organism>
<protein>
    <submittedName>
        <fullName evidence="3">Uncharacterized protein</fullName>
    </submittedName>
</protein>
<keyword evidence="1" id="KW-0175">Coiled coil</keyword>
<accession>A0A6L2N1L9</accession>
<reference evidence="3" key="1">
    <citation type="journal article" date="2019" name="Sci. Rep.">
        <title>Draft genome of Tanacetum cinerariifolium, the natural source of mosquito coil.</title>
        <authorList>
            <person name="Yamashiro T."/>
            <person name="Shiraishi A."/>
            <person name="Satake H."/>
            <person name="Nakayama K."/>
        </authorList>
    </citation>
    <scope>NUCLEOTIDE SEQUENCE</scope>
</reference>
<evidence type="ECO:0000313" key="3">
    <source>
        <dbReference type="EMBL" id="GEU79993.1"/>
    </source>
</evidence>
<name>A0A6L2N1L9_TANCI</name>
<feature type="region of interest" description="Disordered" evidence="2">
    <location>
        <begin position="228"/>
        <end position="273"/>
    </location>
</feature>
<comment type="caution">
    <text evidence="3">The sequence shown here is derived from an EMBL/GenBank/DDBJ whole genome shotgun (WGS) entry which is preliminary data.</text>
</comment>